<dbReference type="EMBL" id="CAOQHR010000012">
    <property type="protein sequence ID" value="CAI6341972.1"/>
    <property type="molecule type" value="Genomic_DNA"/>
</dbReference>
<feature type="compositionally biased region" description="Acidic residues" evidence="2">
    <location>
        <begin position="502"/>
        <end position="515"/>
    </location>
</feature>
<feature type="compositionally biased region" description="Low complexity" evidence="2">
    <location>
        <begin position="572"/>
        <end position="586"/>
    </location>
</feature>
<feature type="repeat" description="WD" evidence="1">
    <location>
        <begin position="449"/>
        <end position="472"/>
    </location>
</feature>
<protein>
    <recommendedName>
        <fullName evidence="5">WD40 repeat-like protein</fullName>
    </recommendedName>
</protein>
<proteinExistence type="predicted"/>
<feature type="compositionally biased region" description="Low complexity" evidence="2">
    <location>
        <begin position="393"/>
        <end position="405"/>
    </location>
</feature>
<feature type="compositionally biased region" description="Acidic residues" evidence="2">
    <location>
        <begin position="551"/>
        <end position="561"/>
    </location>
</feature>
<dbReference type="InterPro" id="IPR051959">
    <property type="entry name" value="PAK1-Kinase_Regulator"/>
</dbReference>
<evidence type="ECO:0000256" key="2">
    <source>
        <dbReference type="SAM" id="MobiDB-lite"/>
    </source>
</evidence>
<keyword evidence="4" id="KW-1185">Reference proteome</keyword>
<dbReference type="SUPFAM" id="SSF50978">
    <property type="entry name" value="WD40 repeat-like"/>
    <property type="match status" value="1"/>
</dbReference>
<comment type="caution">
    <text evidence="3">The sequence shown here is derived from an EMBL/GenBank/DDBJ whole genome shotgun (WGS) entry which is preliminary data.</text>
</comment>
<organism evidence="3 4">
    <name type="scientific">Periconia digitata</name>
    <dbReference type="NCBI Taxonomy" id="1303443"/>
    <lineage>
        <taxon>Eukaryota</taxon>
        <taxon>Fungi</taxon>
        <taxon>Dikarya</taxon>
        <taxon>Ascomycota</taxon>
        <taxon>Pezizomycotina</taxon>
        <taxon>Dothideomycetes</taxon>
        <taxon>Pleosporomycetidae</taxon>
        <taxon>Pleosporales</taxon>
        <taxon>Massarineae</taxon>
        <taxon>Periconiaceae</taxon>
        <taxon>Periconia</taxon>
    </lineage>
</organism>
<feature type="region of interest" description="Disordered" evidence="2">
    <location>
        <begin position="547"/>
        <end position="586"/>
    </location>
</feature>
<evidence type="ECO:0000256" key="1">
    <source>
        <dbReference type="PROSITE-ProRule" id="PRU00221"/>
    </source>
</evidence>
<dbReference type="OrthoDB" id="308449at2759"/>
<reference evidence="3" key="1">
    <citation type="submission" date="2023-01" db="EMBL/GenBank/DDBJ databases">
        <authorList>
            <person name="Van Ghelder C."/>
            <person name="Rancurel C."/>
        </authorList>
    </citation>
    <scope>NUCLEOTIDE SEQUENCE</scope>
    <source>
        <strain evidence="3">CNCM I-4278</strain>
    </source>
</reference>
<name>A0A9W4UWG9_9PLEO</name>
<evidence type="ECO:0008006" key="5">
    <source>
        <dbReference type="Google" id="ProtNLM"/>
    </source>
</evidence>
<feature type="region of interest" description="Disordered" evidence="2">
    <location>
        <begin position="470"/>
        <end position="523"/>
    </location>
</feature>
<gene>
    <name evidence="3" type="ORF">PDIGIT_LOCUS15173</name>
</gene>
<dbReference type="PROSITE" id="PS50082">
    <property type="entry name" value="WD_REPEATS_2"/>
    <property type="match status" value="1"/>
</dbReference>
<dbReference type="Proteomes" id="UP001152607">
    <property type="component" value="Unassembled WGS sequence"/>
</dbReference>
<keyword evidence="1" id="KW-0853">WD repeat</keyword>
<evidence type="ECO:0000313" key="4">
    <source>
        <dbReference type="Proteomes" id="UP001152607"/>
    </source>
</evidence>
<dbReference type="SMART" id="SM00320">
    <property type="entry name" value="WD40"/>
    <property type="match status" value="4"/>
</dbReference>
<evidence type="ECO:0000313" key="3">
    <source>
        <dbReference type="EMBL" id="CAI6341972.1"/>
    </source>
</evidence>
<dbReference type="PANTHER" id="PTHR44675">
    <property type="entry name" value="PAK1 INTERACTING PROTEIN 1"/>
    <property type="match status" value="1"/>
</dbReference>
<dbReference type="InterPro" id="IPR001680">
    <property type="entry name" value="WD40_rpt"/>
</dbReference>
<dbReference type="AlphaFoldDB" id="A0A9W4UWG9"/>
<dbReference type="InterPro" id="IPR015943">
    <property type="entry name" value="WD40/YVTN_repeat-like_dom_sf"/>
</dbReference>
<dbReference type="InterPro" id="IPR036322">
    <property type="entry name" value="WD40_repeat_dom_sf"/>
</dbReference>
<feature type="region of interest" description="Disordered" evidence="2">
    <location>
        <begin position="154"/>
        <end position="179"/>
    </location>
</feature>
<sequence length="586" mass="62752">MAKRKNEAVHTIQKAKALKSRKEDDAPSSPKPPTPTAVPTKQLQNINISNPPAVAASSPPADSITFQIITGSYERVLHGFTATIPSTLVTGHDHTSLSISDLKDQPKVDFTDTFLFNAHASAIRCLALSPPSTEASKVLLATGSTDERINIYSLSKTPPSKRSRSQPKLPSLHGTSISENAKNKEMGSLLHHSSTVTSLYFPTRSKLLSASEDSTIAITRTRDWEPLSTIKAPIPKAQGRPSGDTAPPGEVPAGINAFAVHPSMKLMLSVSRGEKCMRLWNLVTGKKAGVLTFSKDLLIAVGETRFSSGEAKSVVWDPAGEEFAVAFDRGVVVFGIDCVPKCRILPEPRTKVHKLQYLPLPTASPSSTDDEPATTTPPLLISTEDGRILIYNTTPSSSEQPSEPTKPQKDNAPPPPAPLLAHLGGPAAGIKSRVKDFDILPLPHSSSFLIITGSSDGAVRLWTLDPGDITRSARDEGTNASSAGKGASSTKVAKANTKEKETDEQEQQQEQEEENASTNFTTSHQTGRLIGVYATDTRITCLKSFEMTGVDFDDDDDDDEGLDTRDHRDNNASGTDSDSSSASDAE</sequence>
<feature type="region of interest" description="Disordered" evidence="2">
    <location>
        <begin position="392"/>
        <end position="425"/>
    </location>
</feature>
<dbReference type="Pfam" id="PF00400">
    <property type="entry name" value="WD40"/>
    <property type="match status" value="2"/>
</dbReference>
<feature type="region of interest" description="Disordered" evidence="2">
    <location>
        <begin position="1"/>
        <end position="40"/>
    </location>
</feature>
<dbReference type="PANTHER" id="PTHR44675:SF1">
    <property type="entry name" value="P21-ACTIVATED PROTEIN KINASE-INTERACTING PROTEIN 1"/>
    <property type="match status" value="1"/>
</dbReference>
<dbReference type="Gene3D" id="2.130.10.10">
    <property type="entry name" value="YVTN repeat-like/Quinoprotein amine dehydrogenase"/>
    <property type="match status" value="2"/>
</dbReference>
<feature type="compositionally biased region" description="Low complexity" evidence="2">
    <location>
        <begin position="478"/>
        <end position="495"/>
    </location>
</feature>
<accession>A0A9W4UWG9</accession>